<evidence type="ECO:0000313" key="7">
    <source>
        <dbReference type="EMBL" id="GHO98988.1"/>
    </source>
</evidence>
<name>A0A8J3IRJ8_9CHLR</name>
<organism evidence="7 8">
    <name type="scientific">Reticulibacter mediterranei</name>
    <dbReference type="NCBI Taxonomy" id="2778369"/>
    <lineage>
        <taxon>Bacteria</taxon>
        <taxon>Bacillati</taxon>
        <taxon>Chloroflexota</taxon>
        <taxon>Ktedonobacteria</taxon>
        <taxon>Ktedonobacterales</taxon>
        <taxon>Reticulibacteraceae</taxon>
        <taxon>Reticulibacter</taxon>
    </lineage>
</organism>
<dbReference type="Gene3D" id="1.10.1740.10">
    <property type="match status" value="1"/>
</dbReference>
<dbReference type="RefSeq" id="WP_220209657.1">
    <property type="nucleotide sequence ID" value="NZ_BNJK01000002.1"/>
</dbReference>
<dbReference type="Pfam" id="PF04542">
    <property type="entry name" value="Sigma70_r2"/>
    <property type="match status" value="1"/>
</dbReference>
<dbReference type="InterPro" id="IPR014284">
    <property type="entry name" value="RNA_pol_sigma-70_dom"/>
</dbReference>
<dbReference type="GO" id="GO:0003677">
    <property type="term" value="F:DNA binding"/>
    <property type="evidence" value="ECO:0007669"/>
    <property type="project" value="InterPro"/>
</dbReference>
<reference evidence="7" key="1">
    <citation type="submission" date="2020-10" db="EMBL/GenBank/DDBJ databases">
        <title>Taxonomic study of unclassified bacteria belonging to the class Ktedonobacteria.</title>
        <authorList>
            <person name="Yabe S."/>
            <person name="Wang C.M."/>
            <person name="Zheng Y."/>
            <person name="Sakai Y."/>
            <person name="Cavaletti L."/>
            <person name="Monciardini P."/>
            <person name="Donadio S."/>
        </authorList>
    </citation>
    <scope>NUCLEOTIDE SEQUENCE</scope>
    <source>
        <strain evidence="7">ID150040</strain>
    </source>
</reference>
<feature type="domain" description="RNA polymerase sigma-70 region 2" evidence="5">
    <location>
        <begin position="95"/>
        <end position="170"/>
    </location>
</feature>
<evidence type="ECO:0000256" key="2">
    <source>
        <dbReference type="ARBA" id="ARBA00023015"/>
    </source>
</evidence>
<dbReference type="InterPro" id="IPR013324">
    <property type="entry name" value="RNA_pol_sigma_r3/r4-like"/>
</dbReference>
<keyword evidence="8" id="KW-1185">Reference proteome</keyword>
<evidence type="ECO:0000313" key="8">
    <source>
        <dbReference type="Proteomes" id="UP000597444"/>
    </source>
</evidence>
<proteinExistence type="inferred from homology"/>
<dbReference type="Gene3D" id="1.10.10.10">
    <property type="entry name" value="Winged helix-like DNA-binding domain superfamily/Winged helix DNA-binding domain"/>
    <property type="match status" value="1"/>
</dbReference>
<comment type="caution">
    <text evidence="7">The sequence shown here is derived from an EMBL/GenBank/DDBJ whole genome shotgun (WGS) entry which is preliminary data.</text>
</comment>
<dbReference type="GO" id="GO:0006352">
    <property type="term" value="P:DNA-templated transcription initiation"/>
    <property type="evidence" value="ECO:0007669"/>
    <property type="project" value="InterPro"/>
</dbReference>
<dbReference type="InterPro" id="IPR036388">
    <property type="entry name" value="WH-like_DNA-bd_sf"/>
</dbReference>
<protein>
    <submittedName>
        <fullName evidence="7">Uncharacterized protein</fullName>
    </submittedName>
</protein>
<dbReference type="Proteomes" id="UP000597444">
    <property type="component" value="Unassembled WGS sequence"/>
</dbReference>
<dbReference type="InterPro" id="IPR013249">
    <property type="entry name" value="RNA_pol_sigma70_r4_t2"/>
</dbReference>
<keyword evidence="3" id="KW-0731">Sigma factor</keyword>
<evidence type="ECO:0000256" key="1">
    <source>
        <dbReference type="ARBA" id="ARBA00010641"/>
    </source>
</evidence>
<evidence type="ECO:0000259" key="5">
    <source>
        <dbReference type="Pfam" id="PF04542"/>
    </source>
</evidence>
<evidence type="ECO:0000259" key="6">
    <source>
        <dbReference type="Pfam" id="PF08281"/>
    </source>
</evidence>
<dbReference type="PANTHER" id="PTHR43133">
    <property type="entry name" value="RNA POLYMERASE ECF-TYPE SIGMA FACTO"/>
    <property type="match status" value="1"/>
</dbReference>
<evidence type="ECO:0000256" key="3">
    <source>
        <dbReference type="ARBA" id="ARBA00023082"/>
    </source>
</evidence>
<dbReference type="AlphaFoldDB" id="A0A8J3IRJ8"/>
<feature type="domain" description="RNA polymerase sigma factor 70 region 4 type 2" evidence="6">
    <location>
        <begin position="205"/>
        <end position="248"/>
    </location>
</feature>
<accession>A0A8J3IRJ8</accession>
<gene>
    <name evidence="7" type="ORF">KSF_090360</name>
</gene>
<dbReference type="SUPFAM" id="SSF88659">
    <property type="entry name" value="Sigma3 and sigma4 domains of RNA polymerase sigma factors"/>
    <property type="match status" value="1"/>
</dbReference>
<dbReference type="GO" id="GO:0016987">
    <property type="term" value="F:sigma factor activity"/>
    <property type="evidence" value="ECO:0007669"/>
    <property type="project" value="UniProtKB-KW"/>
</dbReference>
<sequence length="267" mass="31192">MDDELVDIPEWGRQFVEDVRQQVTRLSGQTYDIDIIQCTIQKTFQLAIGQLEGLSVEQQKNKITKEWIAQLATEAFIQLLLNRLSLDPASHFGLLYAAFQQKIRHYIVSYLKKAEDDPDVDDCVQGTFIKIFHSLMNKRKRGQTLVYPFTGWLYSVARSVCLEFWEKRKKMGNISLNDPANPLEQVDEDKQRQPDLYLETKERNERVRMCIEGIPEPCRSCILLFYYSAFSLAEIATRLDISLSRVKTCIYQLAARHFRKLWLEEGI</sequence>
<dbReference type="NCBIfam" id="TIGR02937">
    <property type="entry name" value="sigma70-ECF"/>
    <property type="match status" value="1"/>
</dbReference>
<dbReference type="SUPFAM" id="SSF88946">
    <property type="entry name" value="Sigma2 domain of RNA polymerase sigma factors"/>
    <property type="match status" value="1"/>
</dbReference>
<evidence type="ECO:0000256" key="4">
    <source>
        <dbReference type="ARBA" id="ARBA00023163"/>
    </source>
</evidence>
<dbReference type="Pfam" id="PF08281">
    <property type="entry name" value="Sigma70_r4_2"/>
    <property type="match status" value="1"/>
</dbReference>
<comment type="similarity">
    <text evidence="1">Belongs to the sigma-70 factor family. ECF subfamily.</text>
</comment>
<keyword evidence="2" id="KW-0805">Transcription regulation</keyword>
<dbReference type="PANTHER" id="PTHR43133:SF51">
    <property type="entry name" value="RNA POLYMERASE SIGMA FACTOR"/>
    <property type="match status" value="1"/>
</dbReference>
<dbReference type="InterPro" id="IPR007627">
    <property type="entry name" value="RNA_pol_sigma70_r2"/>
</dbReference>
<keyword evidence="4" id="KW-0804">Transcription</keyword>
<dbReference type="InterPro" id="IPR013325">
    <property type="entry name" value="RNA_pol_sigma_r2"/>
</dbReference>
<dbReference type="EMBL" id="BNJK01000002">
    <property type="protein sequence ID" value="GHO98988.1"/>
    <property type="molecule type" value="Genomic_DNA"/>
</dbReference>
<dbReference type="InterPro" id="IPR039425">
    <property type="entry name" value="RNA_pol_sigma-70-like"/>
</dbReference>